<evidence type="ECO:0000259" key="1">
    <source>
        <dbReference type="Pfam" id="PF09949"/>
    </source>
</evidence>
<evidence type="ECO:0000313" key="3">
    <source>
        <dbReference type="Proteomes" id="UP000014480"/>
    </source>
</evidence>
<dbReference type="InterPro" id="IPR019236">
    <property type="entry name" value="APP1_cat"/>
</dbReference>
<organism evidence="2 3">
    <name type="scientific">Colletotrichum orbiculare (strain 104-T / ATCC 96160 / CBS 514.97 / LARS 414 / MAFF 240422)</name>
    <name type="common">Cucumber anthracnose fungus</name>
    <name type="synonym">Colletotrichum lagenarium</name>
    <dbReference type="NCBI Taxonomy" id="1213857"/>
    <lineage>
        <taxon>Eukaryota</taxon>
        <taxon>Fungi</taxon>
        <taxon>Dikarya</taxon>
        <taxon>Ascomycota</taxon>
        <taxon>Pezizomycotina</taxon>
        <taxon>Sordariomycetes</taxon>
        <taxon>Hypocreomycetidae</taxon>
        <taxon>Glomerellales</taxon>
        <taxon>Glomerellaceae</taxon>
        <taxon>Colletotrichum</taxon>
        <taxon>Colletotrichum orbiculare species complex</taxon>
    </lineage>
</organism>
<dbReference type="GO" id="GO:0030479">
    <property type="term" value="C:actin cortical patch"/>
    <property type="evidence" value="ECO:0007669"/>
    <property type="project" value="TreeGrafter"/>
</dbReference>
<dbReference type="EMBL" id="AMCV02000004">
    <property type="protein sequence ID" value="TDZ24539.1"/>
    <property type="molecule type" value="Genomic_DNA"/>
</dbReference>
<reference evidence="3" key="1">
    <citation type="journal article" date="2013" name="New Phytol.">
        <title>Comparative genomic and transcriptomic analyses reveal the hemibiotrophic stage shift of Colletotrichum fungi.</title>
        <authorList>
            <person name="Gan P."/>
            <person name="Ikeda K."/>
            <person name="Irieda H."/>
            <person name="Narusaka M."/>
            <person name="O'Connell R.J."/>
            <person name="Narusaka Y."/>
            <person name="Takano Y."/>
            <person name="Kubo Y."/>
            <person name="Shirasu K."/>
        </authorList>
    </citation>
    <scope>NUCLEOTIDE SEQUENCE [LARGE SCALE GENOMIC DNA]</scope>
    <source>
        <strain evidence="3">104-T / ATCC 96160 / CBS 514.97 / LARS 414 / MAFF 240422</strain>
    </source>
</reference>
<evidence type="ECO:0000313" key="2">
    <source>
        <dbReference type="EMBL" id="TDZ24539.1"/>
    </source>
</evidence>
<name>A0A484G1K0_COLOR</name>
<dbReference type="PANTHER" id="PTHR28208:SF1">
    <property type="entry name" value="FILAMENT ORGANIZATION PROTEIN APP1-LIKE, PUTATIVE (AFU_ORTHOLOGUE AFUA_1G06650)-RELATED"/>
    <property type="match status" value="1"/>
</dbReference>
<dbReference type="Proteomes" id="UP000014480">
    <property type="component" value="Unassembled WGS sequence"/>
</dbReference>
<dbReference type="PANTHER" id="PTHR28208">
    <property type="entry name" value="PHOSPHATIDATE PHOSPHATASE APP1"/>
    <property type="match status" value="1"/>
</dbReference>
<dbReference type="GO" id="GO:0008195">
    <property type="term" value="F:phosphatidate phosphatase activity"/>
    <property type="evidence" value="ECO:0007669"/>
    <property type="project" value="InterPro"/>
</dbReference>
<reference evidence="3" key="2">
    <citation type="journal article" date="2019" name="Mol. Plant Microbe Interact.">
        <title>Genome sequence resources for four phytopathogenic fungi from the Colletotrichum orbiculare species complex.</title>
        <authorList>
            <person name="Gan P."/>
            <person name="Tsushima A."/>
            <person name="Narusaka M."/>
            <person name="Narusaka Y."/>
            <person name="Takano Y."/>
            <person name="Kubo Y."/>
            <person name="Shirasu K."/>
        </authorList>
    </citation>
    <scope>GENOME REANNOTATION</scope>
    <source>
        <strain evidence="3">104-T / ATCC 96160 / CBS 514.97 / LARS 414 / MAFF 240422</strain>
    </source>
</reference>
<dbReference type="OrthoDB" id="414243at2759"/>
<dbReference type="AlphaFoldDB" id="A0A484G1K0"/>
<gene>
    <name evidence="2" type="primary">APP1-0</name>
    <name evidence="2" type="ORF">Cob_v002403</name>
</gene>
<comment type="caution">
    <text evidence="2">The sequence shown here is derived from an EMBL/GenBank/DDBJ whole genome shotgun (WGS) entry which is preliminary data.</text>
</comment>
<dbReference type="InterPro" id="IPR052935">
    <property type="entry name" value="Mg2+_PAP"/>
</dbReference>
<dbReference type="Pfam" id="PF09949">
    <property type="entry name" value="APP1_cat"/>
    <property type="match status" value="1"/>
</dbReference>
<keyword evidence="3" id="KW-1185">Reference proteome</keyword>
<dbReference type="STRING" id="1213857.A0A484G1K0"/>
<proteinExistence type="predicted"/>
<accession>A0A484G1K0</accession>
<protein>
    <submittedName>
        <fullName evidence="2">Phosphatidate phosphatase APP1</fullName>
    </submittedName>
</protein>
<feature type="domain" description="Phosphatidate phosphatase APP1 catalytic" evidence="1">
    <location>
        <begin position="210"/>
        <end position="363"/>
    </location>
</feature>
<sequence>MGGHHEDHEDTREAVALATEMQKQTRKERRFDDVEAELPNPNVPTLQSSFFTAGGLLSHLGSYNPWGRPVTDGDIVWLLDNTAFKPSRLSSWQAEFIAAVFEGEPKCKVVDIVQGIAGKLGIADDAEEFKTIEERILPFLWDVQPARQLRVVQHKKELKLGPSASNGISTDTLKIPDQPAGTTVTSSAAVPRGTTGLLEMKTFFAAPEGWAVISDVDDTIKLTQTSDPIGILRETFVNEPTPIEGMPELYHNIKALLPHESPWFYLSASPYNLYPFLKEFRDKYYPPGTIILRDSSWKTVAGLLSALTMATEEYKVDRMKKVHSWLPKRKMILIGDSTQSDPEAYGDIYRQFKGWVKLILIRKVTDIASVGISAKNEPERFEKAFKNIPRDDWFVFENPVDCNKIIRDTVARP</sequence>